<evidence type="ECO:0000256" key="6">
    <source>
        <dbReference type="ARBA" id="ARBA00022691"/>
    </source>
</evidence>
<evidence type="ECO:0000259" key="13">
    <source>
        <dbReference type="Pfam" id="PF02676"/>
    </source>
</evidence>
<keyword evidence="15" id="KW-1185">Reference proteome</keyword>
<dbReference type="GO" id="GO:0008168">
    <property type="term" value="F:methyltransferase activity"/>
    <property type="evidence" value="ECO:0007669"/>
    <property type="project" value="UniProtKB-KW"/>
</dbReference>
<dbReference type="RefSeq" id="XP_033525225.1">
    <property type="nucleotide sequence ID" value="XM_033672823.1"/>
</dbReference>
<keyword evidence="6" id="KW-0949">S-adenosyl-L-methionine</keyword>
<dbReference type="EC" id="2.1.1.282" evidence="3"/>
<evidence type="ECO:0000313" key="15">
    <source>
        <dbReference type="Proteomes" id="UP000799771"/>
    </source>
</evidence>
<reference evidence="14" key="1">
    <citation type="journal article" date="2020" name="Stud. Mycol.">
        <title>101 Dothideomycetes genomes: a test case for predicting lifestyles and emergence of pathogens.</title>
        <authorList>
            <person name="Haridas S."/>
            <person name="Albert R."/>
            <person name="Binder M."/>
            <person name="Bloem J."/>
            <person name="Labutti K."/>
            <person name="Salamov A."/>
            <person name="Andreopoulos B."/>
            <person name="Baker S."/>
            <person name="Barry K."/>
            <person name="Bills G."/>
            <person name="Bluhm B."/>
            <person name="Cannon C."/>
            <person name="Castanera R."/>
            <person name="Culley D."/>
            <person name="Daum C."/>
            <person name="Ezra D."/>
            <person name="Gonzalez J."/>
            <person name="Henrissat B."/>
            <person name="Kuo A."/>
            <person name="Liang C."/>
            <person name="Lipzen A."/>
            <person name="Lutzoni F."/>
            <person name="Magnuson J."/>
            <person name="Mondo S."/>
            <person name="Nolan M."/>
            <person name="Ohm R."/>
            <person name="Pangilinan J."/>
            <person name="Park H.-J."/>
            <person name="Ramirez L."/>
            <person name="Alfaro M."/>
            <person name="Sun H."/>
            <person name="Tritt A."/>
            <person name="Yoshinaga Y."/>
            <person name="Zwiers L.-H."/>
            <person name="Turgeon B."/>
            <person name="Goodwin S."/>
            <person name="Spatafora J."/>
            <person name="Crous P."/>
            <person name="Grigoriev I."/>
        </authorList>
    </citation>
    <scope>NUCLEOTIDE SEQUENCE</scope>
    <source>
        <strain evidence="14">CBS 119687</strain>
    </source>
</reference>
<dbReference type="GeneID" id="54413255"/>
<protein>
    <recommendedName>
        <fullName evidence="11">tRNA wybutosine-synthesizing protein 3</fullName>
        <ecNumber evidence="3">2.1.1.282</ecNumber>
    </recommendedName>
    <alternativeName>
        <fullName evidence="8">tRNA(Phe) 7-((3-amino-3-carboxypropyl)-4-demethylwyosine(37)-N(4))-methyltransferase</fullName>
    </alternativeName>
</protein>
<accession>A0A6A6AID6</accession>
<feature type="region of interest" description="Disordered" evidence="12">
    <location>
        <begin position="105"/>
        <end position="125"/>
    </location>
</feature>
<evidence type="ECO:0000256" key="10">
    <source>
        <dbReference type="ARBA" id="ARBA00058049"/>
    </source>
</evidence>
<dbReference type="GO" id="GO:0008033">
    <property type="term" value="P:tRNA processing"/>
    <property type="evidence" value="ECO:0007669"/>
    <property type="project" value="UniProtKB-KW"/>
</dbReference>
<feature type="compositionally biased region" description="Polar residues" evidence="12">
    <location>
        <begin position="287"/>
        <end position="296"/>
    </location>
</feature>
<evidence type="ECO:0000256" key="9">
    <source>
        <dbReference type="ARBA" id="ARBA00049202"/>
    </source>
</evidence>
<dbReference type="EMBL" id="ML977503">
    <property type="protein sequence ID" value="KAF2130838.1"/>
    <property type="molecule type" value="Genomic_DNA"/>
</dbReference>
<feature type="region of interest" description="Disordered" evidence="12">
    <location>
        <begin position="287"/>
        <end position="346"/>
    </location>
</feature>
<dbReference type="OrthoDB" id="263283at2759"/>
<dbReference type="PANTHER" id="PTHR48418:SF1">
    <property type="entry name" value="TRNA WYBUTOSINE-SYNTHESIZING PROTEIN 3"/>
    <property type="match status" value="1"/>
</dbReference>
<evidence type="ECO:0000313" key="14">
    <source>
        <dbReference type="EMBL" id="KAF2130838.1"/>
    </source>
</evidence>
<keyword evidence="7" id="KW-0819">tRNA processing</keyword>
<dbReference type="SUPFAM" id="SSF111278">
    <property type="entry name" value="SSo0622-like"/>
    <property type="match status" value="1"/>
</dbReference>
<feature type="region of interest" description="Disordered" evidence="12">
    <location>
        <begin position="1"/>
        <end position="39"/>
    </location>
</feature>
<feature type="compositionally biased region" description="Polar residues" evidence="12">
    <location>
        <begin position="21"/>
        <end position="39"/>
    </location>
</feature>
<evidence type="ECO:0000256" key="3">
    <source>
        <dbReference type="ARBA" id="ARBA00012750"/>
    </source>
</evidence>
<evidence type="ECO:0000256" key="5">
    <source>
        <dbReference type="ARBA" id="ARBA00022679"/>
    </source>
</evidence>
<dbReference type="Proteomes" id="UP000799771">
    <property type="component" value="Unassembled WGS sequence"/>
</dbReference>
<name>A0A6A6AID6_9PLEO</name>
<evidence type="ECO:0000256" key="2">
    <source>
        <dbReference type="ARBA" id="ARBA00008569"/>
    </source>
</evidence>
<dbReference type="Gene3D" id="3.30.1960.10">
    <property type="entry name" value="tRNA wybutosine-synthesizing-like"/>
    <property type="match status" value="1"/>
</dbReference>
<dbReference type="PANTHER" id="PTHR48418">
    <property type="entry name" value="TRNA WYBUTOSINE-SYNTHESIZING PROTEIN 3"/>
    <property type="match status" value="1"/>
</dbReference>
<comment type="similarity">
    <text evidence="2">Belongs to the TYW3 family.</text>
</comment>
<evidence type="ECO:0000256" key="11">
    <source>
        <dbReference type="ARBA" id="ARBA00069229"/>
    </source>
</evidence>
<gene>
    <name evidence="14" type="ORF">P153DRAFT_430144</name>
</gene>
<keyword evidence="5" id="KW-0808">Transferase</keyword>
<dbReference type="InterPro" id="IPR036602">
    <property type="entry name" value="tRNA_yW-synthesising-like_sf"/>
</dbReference>
<dbReference type="Pfam" id="PF02676">
    <property type="entry name" value="TYW3"/>
    <property type="match status" value="1"/>
</dbReference>
<organism evidence="14 15">
    <name type="scientific">Dothidotthia symphoricarpi CBS 119687</name>
    <dbReference type="NCBI Taxonomy" id="1392245"/>
    <lineage>
        <taxon>Eukaryota</taxon>
        <taxon>Fungi</taxon>
        <taxon>Dikarya</taxon>
        <taxon>Ascomycota</taxon>
        <taxon>Pezizomycotina</taxon>
        <taxon>Dothideomycetes</taxon>
        <taxon>Pleosporomycetidae</taxon>
        <taxon>Pleosporales</taxon>
        <taxon>Dothidotthiaceae</taxon>
        <taxon>Dothidotthia</taxon>
    </lineage>
</organism>
<evidence type="ECO:0000256" key="4">
    <source>
        <dbReference type="ARBA" id="ARBA00022603"/>
    </source>
</evidence>
<feature type="domain" description="tRNA wybutosine-synthesizing protein" evidence="13">
    <location>
        <begin position="45"/>
        <end position="281"/>
    </location>
</feature>
<feature type="compositionally biased region" description="Basic and acidic residues" evidence="12">
    <location>
        <begin position="298"/>
        <end position="316"/>
    </location>
</feature>
<evidence type="ECO:0000256" key="12">
    <source>
        <dbReference type="SAM" id="MobiDB-lite"/>
    </source>
</evidence>
<comment type="pathway">
    <text evidence="1">tRNA modification; wybutosine-tRNA(Phe) biosynthesis.</text>
</comment>
<keyword evidence="4" id="KW-0489">Methyltransferase</keyword>
<comment type="catalytic activity">
    <reaction evidence="9">
        <text>4-demethyl-7-[(3S)-3-amino-3-carboxypropyl]wyosine(37) in tRNA(Phe) + S-adenosyl-L-methionine = 7-[(3S)-3-amino-3-carboxypropyl]wyosine(37) in tRNA(Phe) + S-adenosyl-L-homocysteine + H(+)</text>
        <dbReference type="Rhea" id="RHEA:36635"/>
        <dbReference type="Rhea" id="RHEA-COMP:10378"/>
        <dbReference type="Rhea" id="RHEA-COMP:10379"/>
        <dbReference type="ChEBI" id="CHEBI:15378"/>
        <dbReference type="ChEBI" id="CHEBI:57856"/>
        <dbReference type="ChEBI" id="CHEBI:59789"/>
        <dbReference type="ChEBI" id="CHEBI:73543"/>
        <dbReference type="ChEBI" id="CHEBI:73550"/>
        <dbReference type="EC" id="2.1.1.282"/>
    </reaction>
</comment>
<proteinExistence type="inferred from homology"/>
<sequence length="346" mass="37534">MQLCRGQLTVAGGQGEHEPSRNTFTSRCHTKSNAGPTMSNRFEARKHKILEQLSAPDGEYQDLSPKGSVDEPIRDLIDEINSLDGLVTTSSCSGRISVFLEGRKTDSESAQLPEDGVESRAGPGGKGGGAWLYISHSPLETPEATHGSTLMSTFGFQNTTTEEGSTPDSQSRYIHLKFEPMILHVSTASFTHAQRVLTAALSAGFRESGAVSLDTKKSTEVNPMVAVRSAGYSFDSIIGYQDEEGQNIALVNELYLQTLVRIANDRFKINTERIARLRAALMDSHCSSNAVSSGTSKPDWEDADVRKRRKREEGLARQRALQAQDSLGDADPGTCPTDVQTPDGIL</sequence>
<evidence type="ECO:0000256" key="1">
    <source>
        <dbReference type="ARBA" id="ARBA00004797"/>
    </source>
</evidence>
<dbReference type="InterPro" id="IPR003827">
    <property type="entry name" value="tRNA_yW-synthesising"/>
</dbReference>
<dbReference type="AlphaFoldDB" id="A0A6A6AID6"/>
<dbReference type="GO" id="GO:0032259">
    <property type="term" value="P:methylation"/>
    <property type="evidence" value="ECO:0007669"/>
    <property type="project" value="UniProtKB-KW"/>
</dbReference>
<evidence type="ECO:0000256" key="7">
    <source>
        <dbReference type="ARBA" id="ARBA00022694"/>
    </source>
</evidence>
<evidence type="ECO:0000256" key="8">
    <source>
        <dbReference type="ARBA" id="ARBA00030554"/>
    </source>
</evidence>
<comment type="function">
    <text evidence="10">S-adenosyl-L-methionine-dependent methyltransferase that acts as a component of the wybutosine biosynthesis pathway. Wybutosine is a hyper modified guanosine with a tricyclic base found at the 3'-position adjacent to the anticodon of eukaryotic phenylalanine tRNA. Probably methylates N-4 position of wybutosine-86 to produce wybutosine-72.</text>
</comment>
<dbReference type="FunFam" id="3.30.1960.10:FF:000003">
    <property type="entry name" value="tRNA methyltransferase"/>
    <property type="match status" value="1"/>
</dbReference>